<dbReference type="Proteomes" id="UP001465976">
    <property type="component" value="Unassembled WGS sequence"/>
</dbReference>
<keyword evidence="2" id="KW-1185">Reference proteome</keyword>
<organism evidence="1 2">
    <name type="scientific">Marasmius crinis-equi</name>
    <dbReference type="NCBI Taxonomy" id="585013"/>
    <lineage>
        <taxon>Eukaryota</taxon>
        <taxon>Fungi</taxon>
        <taxon>Dikarya</taxon>
        <taxon>Basidiomycota</taxon>
        <taxon>Agaricomycotina</taxon>
        <taxon>Agaricomycetes</taxon>
        <taxon>Agaricomycetidae</taxon>
        <taxon>Agaricales</taxon>
        <taxon>Marasmiineae</taxon>
        <taxon>Marasmiaceae</taxon>
        <taxon>Marasmius</taxon>
    </lineage>
</organism>
<name>A0ABR3EPM3_9AGAR</name>
<dbReference type="EMBL" id="JBAHYK010002561">
    <property type="protein sequence ID" value="KAL0564829.1"/>
    <property type="molecule type" value="Genomic_DNA"/>
</dbReference>
<reference evidence="1 2" key="1">
    <citation type="submission" date="2024-02" db="EMBL/GenBank/DDBJ databases">
        <title>A draft genome for the cacao thread blight pathogen Marasmius crinis-equi.</title>
        <authorList>
            <person name="Cohen S.P."/>
            <person name="Baruah I.K."/>
            <person name="Amoako-Attah I."/>
            <person name="Bukari Y."/>
            <person name="Meinhardt L.W."/>
            <person name="Bailey B.A."/>
        </authorList>
    </citation>
    <scope>NUCLEOTIDE SEQUENCE [LARGE SCALE GENOMIC DNA]</scope>
    <source>
        <strain evidence="1 2">GH-76</strain>
    </source>
</reference>
<evidence type="ECO:0000313" key="1">
    <source>
        <dbReference type="EMBL" id="KAL0564829.1"/>
    </source>
</evidence>
<sequence length="62" mass="6544">MDATALATALPAMIESLHGSELLWVSAAYSLASTAFLPMSGGVAELYKVSEEALFKQQPQSL</sequence>
<comment type="caution">
    <text evidence="1">The sequence shown here is derived from an EMBL/GenBank/DDBJ whole genome shotgun (WGS) entry which is preliminary data.</text>
</comment>
<proteinExistence type="predicted"/>
<evidence type="ECO:0000313" key="2">
    <source>
        <dbReference type="Proteomes" id="UP001465976"/>
    </source>
</evidence>
<protein>
    <submittedName>
        <fullName evidence="1">Uncharacterized protein</fullName>
    </submittedName>
</protein>
<gene>
    <name evidence="1" type="ORF">V5O48_017204</name>
</gene>
<accession>A0ABR3EPM3</accession>